<evidence type="ECO:0000313" key="22">
    <source>
        <dbReference type="Proteomes" id="UP000269431"/>
    </source>
</evidence>
<dbReference type="Proteomes" id="UP000594632">
    <property type="component" value="Chromosome"/>
</dbReference>
<evidence type="ECO:0000313" key="20">
    <source>
        <dbReference type="Proteomes" id="UP000076770"/>
    </source>
</evidence>
<name>A0A0E3KAI4_SACSO</name>
<dbReference type="EMBL" id="CP033235">
    <property type="protein sequence ID" value="AZF67529.1"/>
    <property type="molecule type" value="Genomic_DNA"/>
</dbReference>
<reference evidence="15 28" key="6">
    <citation type="journal article" date="2020" name="Nat. Commun.">
        <title>The structures of two archaeal type IV pili illuminate evolutionary relationships.</title>
        <authorList>
            <person name="Wang F."/>
            <person name="Baquero D.P."/>
            <person name="Su Z."/>
            <person name="Beltran L.C."/>
            <person name="Prangishvili D."/>
            <person name="Krupovic M."/>
            <person name="Egelman E.H."/>
        </authorList>
    </citation>
    <scope>NUCLEOTIDE SEQUENCE [LARGE SCALE GENOMIC DNA]</scope>
    <source>
        <strain evidence="15 28">POZ149</strain>
    </source>
</reference>
<evidence type="ECO:0000313" key="16">
    <source>
        <dbReference type="EMBL" id="SAI86470.1"/>
    </source>
</evidence>
<dbReference type="PANTHER" id="PTHR43624:SF2">
    <property type="entry name" value="ELECTRON TRANSFER FLAVOPROTEIN-QUINONE OXIDOREDUCTASE YDIS-RELATED"/>
    <property type="match status" value="1"/>
</dbReference>
<evidence type="ECO:0000313" key="27">
    <source>
        <dbReference type="Proteomes" id="UP000282269"/>
    </source>
</evidence>
<dbReference type="Proteomes" id="UP000033106">
    <property type="component" value="Chromosome"/>
</dbReference>
<dbReference type="InterPro" id="IPR039651">
    <property type="entry name" value="FixC-like"/>
</dbReference>
<evidence type="ECO:0000313" key="26">
    <source>
        <dbReference type="Proteomes" id="UP000278715"/>
    </source>
</evidence>
<keyword evidence="4" id="KW-0560">Oxidoreductase</keyword>
<dbReference type="OMA" id="HLEGTNM"/>
<dbReference type="Proteomes" id="UP000273443">
    <property type="component" value="Chromosome"/>
</dbReference>
<evidence type="ECO:0000256" key="1">
    <source>
        <dbReference type="ARBA" id="ARBA00001974"/>
    </source>
</evidence>
<dbReference type="EMBL" id="CP011055">
    <property type="protein sequence ID" value="AKA73020.1"/>
    <property type="molecule type" value="Genomic_DNA"/>
</dbReference>
<dbReference type="KEGG" id="ssof:SULC_0626"/>
<evidence type="ECO:0000313" key="7">
    <source>
        <dbReference type="EMBL" id="AKA78410.1"/>
    </source>
</evidence>
<dbReference type="GeneID" id="1452848"/>
<reference evidence="6" key="5">
    <citation type="submission" date="2018-10" db="EMBL/GenBank/DDBJ databases">
        <authorList>
            <person name="McCarthy S."/>
            <person name="Gradnigo J."/>
            <person name="Johnson T."/>
            <person name="Payne S."/>
            <person name="Lipzen A."/>
            <person name="Schackwitz W."/>
            <person name="Martin J."/>
            <person name="Moriyama E."/>
            <person name="Blum P."/>
        </authorList>
    </citation>
    <scope>NUCLEOTIDE SEQUENCE</scope>
    <source>
        <strain evidence="5">SARC-B</strain>
        <strain evidence="6">SARC-C</strain>
        <strain evidence="7">SULA</strain>
    </source>
</reference>
<evidence type="ECO:0000313" key="6">
    <source>
        <dbReference type="EMBL" id="AKA75718.1"/>
    </source>
</evidence>
<dbReference type="EMBL" id="CP011056">
    <property type="protein sequence ID" value="AKA75718.1"/>
    <property type="molecule type" value="Genomic_DNA"/>
</dbReference>
<dbReference type="Proteomes" id="UP000267993">
    <property type="component" value="Chromosome"/>
</dbReference>
<evidence type="ECO:0000313" key="14">
    <source>
        <dbReference type="EMBL" id="AZF83214.1"/>
    </source>
</evidence>
<dbReference type="Proteomes" id="UP000278715">
    <property type="component" value="Chromosome"/>
</dbReference>
<dbReference type="EMBL" id="CP050869">
    <property type="protein sequence ID" value="QPG50023.1"/>
    <property type="molecule type" value="Genomic_DNA"/>
</dbReference>
<dbReference type="OrthoDB" id="7950at2157"/>
<dbReference type="EMBL" id="CP011057">
    <property type="protein sequence ID" value="AKA78410.1"/>
    <property type="molecule type" value="Genomic_DNA"/>
</dbReference>
<dbReference type="AlphaFoldDB" id="A0A0E3KAI4"/>
<keyword evidence="2" id="KW-0285">Flavoprotein</keyword>
<evidence type="ECO:0000313" key="12">
    <source>
        <dbReference type="EMBL" id="AZF78001.1"/>
    </source>
</evidence>
<dbReference type="Proteomes" id="UP000275843">
    <property type="component" value="Chromosome"/>
</dbReference>
<evidence type="ECO:0000313" key="17">
    <source>
        <dbReference type="Proteomes" id="UP000033057"/>
    </source>
</evidence>
<dbReference type="PANTHER" id="PTHR43624">
    <property type="entry name" value="ELECTRON TRANSFER FLAVOPROTEIN-QUINONE OXIDOREDUCTASE YDIS-RELATED"/>
    <property type="match status" value="1"/>
</dbReference>
<dbReference type="InterPro" id="IPR036188">
    <property type="entry name" value="FAD/NAD-bd_sf"/>
</dbReference>
<dbReference type="PRINTS" id="PR00420">
    <property type="entry name" value="RNGMNOXGNASE"/>
</dbReference>
<evidence type="ECO:0000256" key="2">
    <source>
        <dbReference type="ARBA" id="ARBA00022630"/>
    </source>
</evidence>
<dbReference type="EMBL" id="CP033238">
    <property type="protein sequence ID" value="AZF75392.1"/>
    <property type="molecule type" value="Genomic_DNA"/>
</dbReference>
<evidence type="ECO:0000313" key="5">
    <source>
        <dbReference type="EMBL" id="AKA73020.1"/>
    </source>
</evidence>
<accession>A0A0E3KAI4</accession>
<dbReference type="EMBL" id="CP033239">
    <property type="protein sequence ID" value="AZF78001.1"/>
    <property type="molecule type" value="Genomic_DNA"/>
</dbReference>
<evidence type="ECO:0000313" key="25">
    <source>
        <dbReference type="Proteomes" id="UP000275843"/>
    </source>
</evidence>
<dbReference type="EMBL" id="LT549890">
    <property type="protein sequence ID" value="SAI86470.1"/>
    <property type="molecule type" value="Genomic_DNA"/>
</dbReference>
<evidence type="ECO:0000313" key="18">
    <source>
        <dbReference type="Proteomes" id="UP000033085"/>
    </source>
</evidence>
<evidence type="ECO:0000313" key="24">
    <source>
        <dbReference type="Proteomes" id="UP000273443"/>
    </source>
</evidence>
<dbReference type="Proteomes" id="UP000282269">
    <property type="component" value="Chromosome"/>
</dbReference>
<evidence type="ECO:0000313" key="28">
    <source>
        <dbReference type="Proteomes" id="UP000594632"/>
    </source>
</evidence>
<reference evidence="17 18" key="1">
    <citation type="journal article" date="2015" name="Genome Announc.">
        <title>Complete Genome Sequence of Sulfolobus solfataricus Strain 98/2 and Evolved Derivatives.</title>
        <authorList>
            <person name="McCarthy S."/>
            <person name="Gradnigo J."/>
            <person name="Johnson T."/>
            <person name="Payne S."/>
            <person name="Lipzen A."/>
            <person name="Martin J."/>
            <person name="Schackwitz W."/>
            <person name="Moriyama E."/>
            <person name="Blum P."/>
        </authorList>
    </citation>
    <scope>NUCLEOTIDE SEQUENCE [LARGE SCALE GENOMIC DNA]</scope>
    <source>
        <strain evidence="17">98/2 SULC</strain>
        <strain evidence="5">SARC-B</strain>
        <strain evidence="6">SARC-C</strain>
        <strain evidence="7 19">SULA</strain>
        <strain evidence="18">SULB</strain>
    </source>
</reference>
<gene>
    <name evidence="15" type="ORF">HFC64_09500</name>
    <name evidence="16" type="ORF">SSOP1_2916</name>
    <name evidence="7" type="ORF">SULA_0626</name>
    <name evidence="5" type="ORF">SULB_0628</name>
    <name evidence="6" type="ORF">SULC_0626</name>
    <name evidence="8" type="ORF">SULG_03205</name>
    <name evidence="9" type="ORF">SULH_03205</name>
    <name evidence="10" type="ORF">SULI_03205</name>
    <name evidence="11" type="ORF">SULM_03205</name>
    <name evidence="12" type="ORF">SULN_03205</name>
    <name evidence="13" type="ORF">SULO_03215</name>
    <name evidence="14" type="ORF">SULZ_03250</name>
</gene>
<dbReference type="EMBL" id="CP033241">
    <property type="protein sequence ID" value="AZF83214.1"/>
    <property type="molecule type" value="Genomic_DNA"/>
</dbReference>
<dbReference type="GO" id="GO:0016491">
    <property type="term" value="F:oxidoreductase activity"/>
    <property type="evidence" value="ECO:0007669"/>
    <property type="project" value="UniProtKB-KW"/>
</dbReference>
<dbReference type="SUPFAM" id="SSF51905">
    <property type="entry name" value="FAD/NAD(P)-binding domain"/>
    <property type="match status" value="1"/>
</dbReference>
<dbReference type="Proteomes" id="UP000273194">
    <property type="component" value="Chromosome"/>
</dbReference>
<evidence type="ECO:0000313" key="13">
    <source>
        <dbReference type="EMBL" id="AZF80606.1"/>
    </source>
</evidence>
<evidence type="ECO:0000313" key="11">
    <source>
        <dbReference type="EMBL" id="AZF75392.1"/>
    </source>
</evidence>
<evidence type="ECO:0000313" key="19">
    <source>
        <dbReference type="Proteomes" id="UP000033106"/>
    </source>
</evidence>
<evidence type="ECO:0000256" key="4">
    <source>
        <dbReference type="ARBA" id="ARBA00023002"/>
    </source>
</evidence>
<dbReference type="GeneID" id="44128567"/>
<sequence>MKFDIVVVGAGPAGSSAAITAARGGAKVLLLERGPEPGSKNVSGAMIRLEDFSSVYDIASIPIERKVKNVDLILLSDSNRTRISVNVESNLATVARLKLDKWMAQQAEKAGALLITKTTVLGVEREGNEYKISTDRGEITADRVVLAEGVNALVSMKANIRPDLTPDHAAQTVKEVYSLNKDEINKRFGFKADDEGISWRILGTDPVPYAGFLYVYKDAVAIGAGIPMKILIKRKITPYTVLDEVKERLNFNELVKGASLREYSAKVIPEYGFPSWKACSGKVYLAGDAIGLVDPLTFNGIGPAVASGVVAGKAALESYECNKYEYELMKNKEVRRVVNARPLVKELIEEENFKYYVKTINDLLHGWVYSDFSKVKLDTSKLLKHLLLGMGVLKS</sequence>
<proteinExistence type="predicted"/>
<dbReference type="EMBL" id="CP033237">
    <property type="protein sequence ID" value="AZF72769.1"/>
    <property type="molecule type" value="Genomic_DNA"/>
</dbReference>
<evidence type="ECO:0000313" key="21">
    <source>
        <dbReference type="Proteomes" id="UP000267993"/>
    </source>
</evidence>
<dbReference type="EMBL" id="CP033240">
    <property type="protein sequence ID" value="AZF80606.1"/>
    <property type="molecule type" value="Genomic_DNA"/>
</dbReference>
<dbReference type="PATRIC" id="fig|2287.6.peg.652"/>
<dbReference type="Gene3D" id="3.50.50.60">
    <property type="entry name" value="FAD/NAD(P)-binding domain"/>
    <property type="match status" value="1"/>
</dbReference>
<comment type="cofactor">
    <cofactor evidence="1">
        <name>FAD</name>
        <dbReference type="ChEBI" id="CHEBI:57692"/>
    </cofactor>
</comment>
<evidence type="ECO:0000313" key="10">
    <source>
        <dbReference type="EMBL" id="AZF72769.1"/>
    </source>
</evidence>
<organism evidence="6 17">
    <name type="scientific">Saccharolobus solfataricus</name>
    <name type="common">Sulfolobus solfataricus</name>
    <dbReference type="NCBI Taxonomy" id="2287"/>
    <lineage>
        <taxon>Archaea</taxon>
        <taxon>Thermoproteota</taxon>
        <taxon>Thermoprotei</taxon>
        <taxon>Sulfolobales</taxon>
        <taxon>Sulfolobaceae</taxon>
        <taxon>Saccharolobus</taxon>
    </lineage>
</organism>
<dbReference type="Proteomes" id="UP000076770">
    <property type="component" value="Chromosome i"/>
</dbReference>
<evidence type="ECO:0000313" key="9">
    <source>
        <dbReference type="EMBL" id="AZF70149.1"/>
    </source>
</evidence>
<keyword evidence="3" id="KW-0274">FAD</keyword>
<reference evidence="16" key="3">
    <citation type="submission" date="2016-04" db="EMBL/GenBank/DDBJ databases">
        <authorList>
            <person name="Evans L.H."/>
            <person name="Alamgir A."/>
            <person name="Owens N."/>
            <person name="Weber N.D."/>
            <person name="Virtaneva K."/>
            <person name="Barbian K."/>
            <person name="Babar A."/>
            <person name="Rosenke K."/>
        </authorList>
    </citation>
    <scope>NUCLEOTIDE SEQUENCE</scope>
    <source>
        <strain evidence="16">P1</strain>
    </source>
</reference>
<dbReference type="Proteomes" id="UP000269431">
    <property type="component" value="Chromosome"/>
</dbReference>
<evidence type="ECO:0000313" key="23">
    <source>
        <dbReference type="Proteomes" id="UP000273194"/>
    </source>
</evidence>
<reference evidence="21 22" key="4">
    <citation type="journal article" date="2018" name="Proc. Natl. Acad. Sci. U.S.A.">
        <title>Nonmutational mechanism of inheritance in the Archaeon Sulfolobus solfataricus.</title>
        <authorList>
            <person name="Payne S."/>
            <person name="McCarthy S."/>
            <person name="Johnson T."/>
            <person name="North E."/>
            <person name="Blum P."/>
        </authorList>
    </citation>
    <scope>NUCLEOTIDE SEQUENCE [LARGE SCALE GENOMIC DNA]</scope>
    <source>
        <strain evidence="9 21">SARC-H</strain>
        <strain evidence="10 25">SARC-I</strain>
        <strain evidence="12 26">SARC-N</strain>
        <strain evidence="13 27">SARC-O</strain>
        <strain evidence="14 22">SUL120</strain>
        <strain evidence="8 23">SULG</strain>
        <strain evidence="11 24">SULM</strain>
    </source>
</reference>
<evidence type="ECO:0000313" key="15">
    <source>
        <dbReference type="EMBL" id="QPG50023.1"/>
    </source>
</evidence>
<reference evidence="20" key="2">
    <citation type="submission" date="2016-04" db="EMBL/GenBank/DDBJ databases">
        <authorList>
            <person name="Shah S.A."/>
            <person name="Garrett R.A."/>
        </authorList>
    </citation>
    <scope>NUCLEOTIDE SEQUENCE [LARGE SCALE GENOMIC DNA]</scope>
    <source>
        <strain evidence="20">ATCC 35091 / DSM 1616 / JCM 8930 / NBRC 15331 / P1</strain>
    </source>
</reference>
<dbReference type="Proteomes" id="UP000033085">
    <property type="component" value="Chromosome"/>
</dbReference>
<dbReference type="Pfam" id="PF12831">
    <property type="entry name" value="FAD_oxidored"/>
    <property type="match status" value="1"/>
</dbReference>
<protein>
    <submittedName>
        <fullName evidence="6 16">FAD-dependent oxidoreductase</fullName>
    </submittedName>
</protein>
<dbReference type="RefSeq" id="WP_009989025.1">
    <property type="nucleotide sequence ID" value="NZ_CP011055.2"/>
</dbReference>
<dbReference type="Proteomes" id="UP000033057">
    <property type="component" value="Chromosome"/>
</dbReference>
<dbReference type="SUPFAM" id="SSF54373">
    <property type="entry name" value="FAD-linked reductases, C-terminal domain"/>
    <property type="match status" value="1"/>
</dbReference>
<dbReference type="KEGG" id="ssoa:SULA_0626"/>
<dbReference type="EMBL" id="CP033236">
    <property type="protein sequence ID" value="AZF70149.1"/>
    <property type="molecule type" value="Genomic_DNA"/>
</dbReference>
<evidence type="ECO:0000313" key="8">
    <source>
        <dbReference type="EMBL" id="AZF67529.1"/>
    </source>
</evidence>
<dbReference type="KEGG" id="ssol:SULB_0628"/>
<evidence type="ECO:0000256" key="3">
    <source>
        <dbReference type="ARBA" id="ARBA00022827"/>
    </source>
</evidence>